<dbReference type="Gene3D" id="3.40.50.1820">
    <property type="entry name" value="alpha/beta hydrolase"/>
    <property type="match status" value="1"/>
</dbReference>
<proteinExistence type="predicted"/>
<protein>
    <recommendedName>
        <fullName evidence="3">Pimeloyl-ACP methyl ester carboxylesterase</fullName>
    </recommendedName>
</protein>
<reference evidence="1 2" key="1">
    <citation type="submission" date="2016-10" db="EMBL/GenBank/DDBJ databases">
        <authorList>
            <person name="de Groot N.N."/>
        </authorList>
    </citation>
    <scope>NUCLEOTIDE SEQUENCE [LARGE SCALE GENOMIC DNA]</scope>
    <source>
        <strain evidence="1 2">DSM 25232</strain>
    </source>
</reference>
<sequence>MKISLGYFEGYVFWEHNINQKSQDDFCKNLSKMKKIIYVFTIALLLVNCSSDDDAVQLEESDIQNALTKIPDDITKLFSAKGSESADTVLIYEQGGPDKELDDEYFELNGTFNTDYNDLFKNYYRVYMHQALTLNNDLCMNEALKKEQADLENKVSIEMLDRVIKNFKAKGKKVYVMGHSFGGFLVTKYIAEKGNTTADKFVIMAARLEMQPEVPDNFLQGNPYYFLNGTTPKEEDRTDLLEEYNDIKQSCPSIFSFLGAIGGERFSSKITSGNLSNVIYVFAKDDFQTGGLLTEEKTFLSNRMAKVIEIDTGGHGAMFNSPYPQQIFDLLQQ</sequence>
<gene>
    <name evidence="1" type="ORF">SAMN04487910_0973</name>
</gene>
<evidence type="ECO:0000313" key="2">
    <source>
        <dbReference type="Proteomes" id="UP000198521"/>
    </source>
</evidence>
<dbReference type="InterPro" id="IPR029058">
    <property type="entry name" value="AB_hydrolase_fold"/>
</dbReference>
<name>A0A1H7JIN2_AQUAM</name>
<dbReference type="Proteomes" id="UP000198521">
    <property type="component" value="Unassembled WGS sequence"/>
</dbReference>
<dbReference type="AlphaFoldDB" id="A0A1H7JIN2"/>
<dbReference type="SUPFAM" id="SSF53474">
    <property type="entry name" value="alpha/beta-Hydrolases"/>
    <property type="match status" value="1"/>
</dbReference>
<accession>A0A1H7JIN2</accession>
<evidence type="ECO:0008006" key="3">
    <source>
        <dbReference type="Google" id="ProtNLM"/>
    </source>
</evidence>
<keyword evidence="2" id="KW-1185">Reference proteome</keyword>
<organism evidence="1 2">
    <name type="scientific">Aquimarina amphilecti</name>
    <dbReference type="NCBI Taxonomy" id="1038014"/>
    <lineage>
        <taxon>Bacteria</taxon>
        <taxon>Pseudomonadati</taxon>
        <taxon>Bacteroidota</taxon>
        <taxon>Flavobacteriia</taxon>
        <taxon>Flavobacteriales</taxon>
        <taxon>Flavobacteriaceae</taxon>
        <taxon>Aquimarina</taxon>
    </lineage>
</organism>
<evidence type="ECO:0000313" key="1">
    <source>
        <dbReference type="EMBL" id="SEK73295.1"/>
    </source>
</evidence>
<dbReference type="EMBL" id="FOAB01000002">
    <property type="protein sequence ID" value="SEK73295.1"/>
    <property type="molecule type" value="Genomic_DNA"/>
</dbReference>